<reference evidence="2" key="1">
    <citation type="submission" date="2021-06" db="EMBL/GenBank/DDBJ databases">
        <authorList>
            <person name="Kallberg Y."/>
            <person name="Tangrot J."/>
            <person name="Rosling A."/>
        </authorList>
    </citation>
    <scope>NUCLEOTIDE SEQUENCE</scope>
    <source>
        <strain evidence="2">87-6 pot B 2015</strain>
    </source>
</reference>
<comment type="caution">
    <text evidence="2">The sequence shown here is derived from an EMBL/GenBank/DDBJ whole genome shotgun (WGS) entry which is preliminary data.</text>
</comment>
<name>A0A9N9B8E0_FUNMO</name>
<evidence type="ECO:0000313" key="2">
    <source>
        <dbReference type="EMBL" id="CAG8559127.1"/>
    </source>
</evidence>
<dbReference type="AlphaFoldDB" id="A0A9N9B8E0"/>
<organism evidence="2 3">
    <name type="scientific">Funneliformis mosseae</name>
    <name type="common">Endomycorrhizal fungus</name>
    <name type="synonym">Glomus mosseae</name>
    <dbReference type="NCBI Taxonomy" id="27381"/>
    <lineage>
        <taxon>Eukaryota</taxon>
        <taxon>Fungi</taxon>
        <taxon>Fungi incertae sedis</taxon>
        <taxon>Mucoromycota</taxon>
        <taxon>Glomeromycotina</taxon>
        <taxon>Glomeromycetes</taxon>
        <taxon>Glomerales</taxon>
        <taxon>Glomeraceae</taxon>
        <taxon>Funneliformis</taxon>
    </lineage>
</organism>
<keyword evidence="3" id="KW-1185">Reference proteome</keyword>
<feature type="region of interest" description="Disordered" evidence="1">
    <location>
        <begin position="64"/>
        <end position="88"/>
    </location>
</feature>
<dbReference type="EMBL" id="CAJVPP010001498">
    <property type="protein sequence ID" value="CAG8559127.1"/>
    <property type="molecule type" value="Genomic_DNA"/>
</dbReference>
<evidence type="ECO:0000313" key="3">
    <source>
        <dbReference type="Proteomes" id="UP000789375"/>
    </source>
</evidence>
<accession>A0A9N9B8E0</accession>
<proteinExistence type="predicted"/>
<dbReference type="Proteomes" id="UP000789375">
    <property type="component" value="Unassembled WGS sequence"/>
</dbReference>
<protein>
    <submittedName>
        <fullName evidence="2">5313_t:CDS:1</fullName>
    </submittedName>
</protein>
<sequence length="88" mass="10016">MYHVSHNTKRYFAGYTEQDAEAEDATTVSQHSQHKVNSNNQFKPIASIHNSEIITKDIIQLGNHMSNRVPPNAGRRPGRPRKSDLFQT</sequence>
<gene>
    <name evidence="2" type="ORF">FMOSSE_LOCUS6866</name>
</gene>
<evidence type="ECO:0000256" key="1">
    <source>
        <dbReference type="SAM" id="MobiDB-lite"/>
    </source>
</evidence>